<evidence type="ECO:0000313" key="2">
    <source>
        <dbReference type="Proteomes" id="UP000036681"/>
    </source>
</evidence>
<dbReference type="AlphaFoldDB" id="A0A0M3HL93"/>
<dbReference type="Gene3D" id="3.10.290.20">
    <property type="entry name" value="Ubiquitin-like 2 activating enzyme e1b. Chain: B, domain 3"/>
    <property type="match status" value="1"/>
</dbReference>
<proteinExistence type="predicted"/>
<evidence type="ECO:0000313" key="3">
    <source>
        <dbReference type="WBParaSite" id="ALUE_0000228801-mRNA-1"/>
    </source>
</evidence>
<dbReference type="Pfam" id="PF14732">
    <property type="entry name" value="UAE_UbL"/>
    <property type="match status" value="1"/>
</dbReference>
<reference evidence="3" key="1">
    <citation type="submission" date="2017-02" db="UniProtKB">
        <authorList>
            <consortium name="WormBaseParasite"/>
        </authorList>
    </citation>
    <scope>IDENTIFICATION</scope>
</reference>
<dbReference type="Proteomes" id="UP000036681">
    <property type="component" value="Unplaced"/>
</dbReference>
<name>A0A0M3HL93_ASCLU</name>
<protein>
    <submittedName>
        <fullName evidence="3">ThiF domain-containing protein</fullName>
    </submittedName>
</protein>
<accession>A0A0M3HL93</accession>
<dbReference type="WBParaSite" id="ALUE_0000228801-mRNA-1">
    <property type="protein sequence ID" value="ALUE_0000228801-mRNA-1"/>
    <property type="gene ID" value="ALUE_0000228801"/>
</dbReference>
<keyword evidence="2" id="KW-1185">Reference proteome</keyword>
<organism evidence="2 3">
    <name type="scientific">Ascaris lumbricoides</name>
    <name type="common">Giant roundworm</name>
    <dbReference type="NCBI Taxonomy" id="6252"/>
    <lineage>
        <taxon>Eukaryota</taxon>
        <taxon>Metazoa</taxon>
        <taxon>Ecdysozoa</taxon>
        <taxon>Nematoda</taxon>
        <taxon>Chromadorea</taxon>
        <taxon>Rhabditida</taxon>
        <taxon>Spirurina</taxon>
        <taxon>Ascaridomorpha</taxon>
        <taxon>Ascaridoidea</taxon>
        <taxon>Ascarididae</taxon>
        <taxon>Ascaris</taxon>
    </lineage>
</organism>
<sequence>LQVFIRNQPNPRGKILVDEVPGKPKPKCYVCSEQREVIVRTNIELTTVRALEQKFLKGILNMVAPDVMIPMSGNLIVSSEEGETDS</sequence>
<feature type="domain" description="Ubiquitin/SUMO-activating enzyme ubiquitin-like" evidence="1">
    <location>
        <begin position="39"/>
        <end position="85"/>
    </location>
</feature>
<dbReference type="InterPro" id="IPR028077">
    <property type="entry name" value="UAE_UbL_dom"/>
</dbReference>
<evidence type="ECO:0000259" key="1">
    <source>
        <dbReference type="Pfam" id="PF14732"/>
    </source>
</evidence>